<feature type="compositionally biased region" description="Polar residues" evidence="1">
    <location>
        <begin position="221"/>
        <end position="235"/>
    </location>
</feature>
<gene>
    <name evidence="2" type="ORF">KOW79_004797</name>
</gene>
<feature type="compositionally biased region" description="Basic residues" evidence="1">
    <location>
        <begin position="1"/>
        <end position="20"/>
    </location>
</feature>
<evidence type="ECO:0000313" key="3">
    <source>
        <dbReference type="Proteomes" id="UP000824219"/>
    </source>
</evidence>
<comment type="caution">
    <text evidence="2">The sequence shown here is derived from an EMBL/GenBank/DDBJ whole genome shotgun (WGS) entry which is preliminary data.</text>
</comment>
<dbReference type="EMBL" id="JAHKSW010000006">
    <property type="protein sequence ID" value="KAG7330828.1"/>
    <property type="molecule type" value="Genomic_DNA"/>
</dbReference>
<dbReference type="OrthoDB" id="9931598at2759"/>
<accession>A0A9D3STH3</accession>
<keyword evidence="3" id="KW-1185">Reference proteome</keyword>
<reference evidence="2 3" key="1">
    <citation type="submission" date="2021-06" db="EMBL/GenBank/DDBJ databases">
        <title>Chromosome-level genome assembly of the red-tail catfish (Hemibagrus wyckioides).</title>
        <authorList>
            <person name="Shao F."/>
        </authorList>
    </citation>
    <scope>NUCLEOTIDE SEQUENCE [LARGE SCALE GENOMIC DNA]</scope>
    <source>
        <strain evidence="2">EC202008001</strain>
        <tissue evidence="2">Blood</tissue>
    </source>
</reference>
<feature type="region of interest" description="Disordered" evidence="1">
    <location>
        <begin position="218"/>
        <end position="238"/>
    </location>
</feature>
<dbReference type="AlphaFoldDB" id="A0A9D3STH3"/>
<sequence>MPPKKTGKARAKTASKKKAKANTVGAKKPVKVKTKKNPGKIPAGPKKEKNPKPAKGNKPAPPKKETNPNPGIKTPKKKPKADAGKKPAHPKKDMNPSPGITSPNMKPKAEAGKKPITKKQNTDPVKGSVKSKKRKNPNLAQGQNPAKRKRTSLASEDMSMFSNYRQPAPVQPIVHAPVSMGNITVQTSGKSDYYQPLAILVNRFNNDEVINQRVTNDAAVSAQSHKIDNSQTGNKNDTDENQLFLRKYCAELIDKIKNVTEIVDHLKLGNEQAAIVRARRTEQEKMRTLLGFTTSKSAAKDLVLGLWRCARDVMEDLTDSNCEHTFNIRDDSYDNLHTTPQLDICVAFAH</sequence>
<feature type="compositionally biased region" description="Basic residues" evidence="1">
    <location>
        <begin position="28"/>
        <end position="38"/>
    </location>
</feature>
<dbReference type="Gene3D" id="1.10.533.10">
    <property type="entry name" value="Death Domain, Fas"/>
    <property type="match status" value="1"/>
</dbReference>
<feature type="compositionally biased region" description="Basic and acidic residues" evidence="1">
    <location>
        <begin position="80"/>
        <end position="94"/>
    </location>
</feature>
<proteinExistence type="predicted"/>
<dbReference type="InterPro" id="IPR011029">
    <property type="entry name" value="DEATH-like_dom_sf"/>
</dbReference>
<evidence type="ECO:0000313" key="2">
    <source>
        <dbReference type="EMBL" id="KAG7330828.1"/>
    </source>
</evidence>
<dbReference type="Proteomes" id="UP000824219">
    <property type="component" value="Linkage Group LG06"/>
</dbReference>
<organism evidence="2 3">
    <name type="scientific">Hemibagrus wyckioides</name>
    <dbReference type="NCBI Taxonomy" id="337641"/>
    <lineage>
        <taxon>Eukaryota</taxon>
        <taxon>Metazoa</taxon>
        <taxon>Chordata</taxon>
        <taxon>Craniata</taxon>
        <taxon>Vertebrata</taxon>
        <taxon>Euteleostomi</taxon>
        <taxon>Actinopterygii</taxon>
        <taxon>Neopterygii</taxon>
        <taxon>Teleostei</taxon>
        <taxon>Ostariophysi</taxon>
        <taxon>Siluriformes</taxon>
        <taxon>Bagridae</taxon>
        <taxon>Hemibagrus</taxon>
    </lineage>
</organism>
<evidence type="ECO:0000256" key="1">
    <source>
        <dbReference type="SAM" id="MobiDB-lite"/>
    </source>
</evidence>
<name>A0A9D3STH3_9TELE</name>
<protein>
    <submittedName>
        <fullName evidence="2">Uncharacterized protein</fullName>
    </submittedName>
</protein>
<feature type="region of interest" description="Disordered" evidence="1">
    <location>
        <begin position="1"/>
        <end position="153"/>
    </location>
</feature>